<name>A0A232FNC6_9HYME</name>
<keyword evidence="4" id="KW-1185">Reference proteome</keyword>
<proteinExistence type="inferred from homology"/>
<evidence type="ECO:0000313" key="3">
    <source>
        <dbReference type="EMBL" id="OXU31877.1"/>
    </source>
</evidence>
<dbReference type="OrthoDB" id="426386at2759"/>
<gene>
    <name evidence="3" type="ORF">TSAR_010157</name>
</gene>
<dbReference type="InterPro" id="IPR039131">
    <property type="entry name" value="NDUFAF1"/>
</dbReference>
<dbReference type="EMBL" id="NNAY01000020">
    <property type="protein sequence ID" value="OXU31877.1"/>
    <property type="molecule type" value="Genomic_DNA"/>
</dbReference>
<organism evidence="3 4">
    <name type="scientific">Trichomalopsis sarcophagae</name>
    <dbReference type="NCBI Taxonomy" id="543379"/>
    <lineage>
        <taxon>Eukaryota</taxon>
        <taxon>Metazoa</taxon>
        <taxon>Ecdysozoa</taxon>
        <taxon>Arthropoda</taxon>
        <taxon>Hexapoda</taxon>
        <taxon>Insecta</taxon>
        <taxon>Pterygota</taxon>
        <taxon>Neoptera</taxon>
        <taxon>Endopterygota</taxon>
        <taxon>Hymenoptera</taxon>
        <taxon>Apocrita</taxon>
        <taxon>Proctotrupomorpha</taxon>
        <taxon>Chalcidoidea</taxon>
        <taxon>Pteromalidae</taxon>
        <taxon>Pteromalinae</taxon>
        <taxon>Trichomalopsis</taxon>
    </lineage>
</organism>
<dbReference type="GO" id="GO:0051082">
    <property type="term" value="F:unfolded protein binding"/>
    <property type="evidence" value="ECO:0007669"/>
    <property type="project" value="TreeGrafter"/>
</dbReference>
<dbReference type="InterPro" id="IPR013857">
    <property type="entry name" value="NADH-UbQ_OxRdtase-assoc_prot30"/>
</dbReference>
<protein>
    <recommendedName>
        <fullName evidence="2">NADH:ubiquinone oxidoreductase intermediate-associated protein 30 domain-containing protein</fullName>
    </recommendedName>
</protein>
<evidence type="ECO:0000313" key="4">
    <source>
        <dbReference type="Proteomes" id="UP000215335"/>
    </source>
</evidence>
<dbReference type="AlphaFoldDB" id="A0A232FNC6"/>
<comment type="caution">
    <text evidence="3">The sequence shown here is derived from an EMBL/GenBank/DDBJ whole genome shotgun (WGS) entry which is preliminary data.</text>
</comment>
<sequence length="211" mass="24010">MRFYHIFAGIIFGSTMMKSSNGSKLVFDFTKLDNLNGWTESSDTVRTVGMSKATLTLQKTQVFQRAVFFTLLNPQPNGAGFAGMRIPVSWDLREYDELRIRCRGQGQNSHYKIVLRHRGQSSNDDVEYEQFFEAPMSNSSFSDVVLPLGNFKPYFRGREVKDAEPLDRARISMFGLQIYGGVYLPIKQSGVSALEIETVQVRRNNELPDDN</sequence>
<dbReference type="Proteomes" id="UP000215335">
    <property type="component" value="Unassembled WGS sequence"/>
</dbReference>
<reference evidence="3 4" key="1">
    <citation type="journal article" date="2017" name="Curr. Biol.">
        <title>The Evolution of Venom by Co-option of Single-Copy Genes.</title>
        <authorList>
            <person name="Martinson E.O."/>
            <person name="Mrinalini"/>
            <person name="Kelkar Y.D."/>
            <person name="Chang C.H."/>
            <person name="Werren J.H."/>
        </authorList>
    </citation>
    <scope>NUCLEOTIDE SEQUENCE [LARGE SCALE GENOMIC DNA]</scope>
    <source>
        <strain evidence="3 4">Alberta</strain>
        <tissue evidence="3">Whole body</tissue>
    </source>
</reference>
<dbReference type="SUPFAM" id="SSF49785">
    <property type="entry name" value="Galactose-binding domain-like"/>
    <property type="match status" value="1"/>
</dbReference>
<comment type="similarity">
    <text evidence="1">Belongs to the CIA30 family.</text>
</comment>
<accession>A0A232FNC6</accession>
<evidence type="ECO:0000259" key="2">
    <source>
        <dbReference type="Pfam" id="PF08547"/>
    </source>
</evidence>
<evidence type="ECO:0000256" key="1">
    <source>
        <dbReference type="ARBA" id="ARBA00007884"/>
    </source>
</evidence>
<feature type="domain" description="NADH:ubiquinone oxidoreductase intermediate-associated protein 30" evidence="2">
    <location>
        <begin position="27"/>
        <end position="194"/>
    </location>
</feature>
<dbReference type="STRING" id="543379.A0A232FNC6"/>
<dbReference type="PANTHER" id="PTHR13194:SF19">
    <property type="entry name" value="NAD(P)-BINDING ROSSMANN-FOLD SUPERFAMILY PROTEIN"/>
    <property type="match status" value="1"/>
</dbReference>
<dbReference type="PANTHER" id="PTHR13194">
    <property type="entry name" value="COMPLEX I INTERMEDIATE-ASSOCIATED PROTEIN 30"/>
    <property type="match status" value="1"/>
</dbReference>
<dbReference type="GO" id="GO:0010257">
    <property type="term" value="P:NADH dehydrogenase complex assembly"/>
    <property type="evidence" value="ECO:0007669"/>
    <property type="project" value="TreeGrafter"/>
</dbReference>
<dbReference type="InterPro" id="IPR008979">
    <property type="entry name" value="Galactose-bd-like_sf"/>
</dbReference>
<dbReference type="Pfam" id="PF08547">
    <property type="entry name" value="CIA30"/>
    <property type="match status" value="1"/>
</dbReference>